<sequence>MTDAPLAIPHADAADIEAVVSEPEGTAWATVVLAHGAGAGKDHGFMVGMAHALADAGLRVVRFDFPYVTAGKRFPDRAPAAIAAWRSVADAARTLGDVPLVAAGKSFGGRMATMAVAEGMPADALVSLGYPLHAPGKPERLRDEHLYGMTTPHRIVQGTNDPFSSGDLLEGVVERIGGSATIDAVEGGGHSFEVAGNKRTPEVIATELAPRVVDWLRATVG</sequence>
<protein>
    <recommendedName>
        <fullName evidence="1">KANL3/Tex30 alpha/beta hydrolase-like domain-containing protein</fullName>
    </recommendedName>
</protein>
<dbReference type="Gene3D" id="3.40.50.1820">
    <property type="entry name" value="alpha/beta hydrolase"/>
    <property type="match status" value="1"/>
</dbReference>
<proteinExistence type="predicted"/>
<keyword evidence="3" id="KW-1185">Reference proteome</keyword>
<accession>A0A1G8B7E6</accession>
<evidence type="ECO:0000313" key="3">
    <source>
        <dbReference type="Proteomes" id="UP000198822"/>
    </source>
</evidence>
<dbReference type="Proteomes" id="UP000198822">
    <property type="component" value="Chromosome I"/>
</dbReference>
<dbReference type="RefSeq" id="WP_092502502.1">
    <property type="nucleotide sequence ID" value="NZ_LT629695.1"/>
</dbReference>
<dbReference type="AlphaFoldDB" id="A0A1G8B7E6"/>
<organism evidence="2 3">
    <name type="scientific">Agrococcus jejuensis</name>
    <dbReference type="NCBI Taxonomy" id="399736"/>
    <lineage>
        <taxon>Bacteria</taxon>
        <taxon>Bacillati</taxon>
        <taxon>Actinomycetota</taxon>
        <taxon>Actinomycetes</taxon>
        <taxon>Micrococcales</taxon>
        <taxon>Microbacteriaceae</taxon>
        <taxon>Agrococcus</taxon>
    </lineage>
</organism>
<gene>
    <name evidence="2" type="ORF">SAMN04489720_0716</name>
</gene>
<dbReference type="InterPro" id="IPR026555">
    <property type="entry name" value="NSL3/Tex30"/>
</dbReference>
<dbReference type="PANTHER" id="PTHR13136:SF11">
    <property type="entry name" value="TESTIS-EXPRESSED PROTEIN 30"/>
    <property type="match status" value="1"/>
</dbReference>
<dbReference type="EMBL" id="LT629695">
    <property type="protein sequence ID" value="SDH29159.1"/>
    <property type="molecule type" value="Genomic_DNA"/>
</dbReference>
<dbReference type="OrthoDB" id="652634at2"/>
<dbReference type="PANTHER" id="PTHR13136">
    <property type="entry name" value="TESTIS DEVELOPMENT PROTEIN PRTD"/>
    <property type="match status" value="1"/>
</dbReference>
<dbReference type="STRING" id="399736.SAMN04489720_0716"/>
<dbReference type="InterPro" id="IPR046879">
    <property type="entry name" value="KANL3/Tex30_Abhydrolase"/>
</dbReference>
<evidence type="ECO:0000313" key="2">
    <source>
        <dbReference type="EMBL" id="SDH29159.1"/>
    </source>
</evidence>
<evidence type="ECO:0000259" key="1">
    <source>
        <dbReference type="Pfam" id="PF20408"/>
    </source>
</evidence>
<name>A0A1G8B7E6_9MICO</name>
<feature type="domain" description="KANL3/Tex30 alpha/beta hydrolase-like" evidence="1">
    <location>
        <begin position="29"/>
        <end position="197"/>
    </location>
</feature>
<dbReference type="SUPFAM" id="SSF53474">
    <property type="entry name" value="alpha/beta-Hydrolases"/>
    <property type="match status" value="1"/>
</dbReference>
<dbReference type="InterPro" id="IPR029058">
    <property type="entry name" value="AB_hydrolase_fold"/>
</dbReference>
<reference evidence="3" key="1">
    <citation type="submission" date="2016-10" db="EMBL/GenBank/DDBJ databases">
        <authorList>
            <person name="Varghese N."/>
            <person name="Submissions S."/>
        </authorList>
    </citation>
    <scope>NUCLEOTIDE SEQUENCE [LARGE SCALE GENOMIC DNA]</scope>
    <source>
        <strain evidence="3">DSM 22002</strain>
    </source>
</reference>
<dbReference type="Pfam" id="PF20408">
    <property type="entry name" value="Abhydrolase_11"/>
    <property type="match status" value="1"/>
</dbReference>